<name>A0A8H7YV71_AJECA</name>
<keyword evidence="1" id="KW-0812">Transmembrane</keyword>
<dbReference type="VEuPathDB" id="FungiDB:I7I52_09265"/>
<dbReference type="AlphaFoldDB" id="A0A8H7YV71"/>
<organism evidence="2 3">
    <name type="scientific">Ajellomyces capsulatus</name>
    <name type="common">Darling's disease fungus</name>
    <name type="synonym">Histoplasma capsulatum</name>
    <dbReference type="NCBI Taxonomy" id="5037"/>
    <lineage>
        <taxon>Eukaryota</taxon>
        <taxon>Fungi</taxon>
        <taxon>Dikarya</taxon>
        <taxon>Ascomycota</taxon>
        <taxon>Pezizomycotina</taxon>
        <taxon>Eurotiomycetes</taxon>
        <taxon>Eurotiomycetidae</taxon>
        <taxon>Onygenales</taxon>
        <taxon>Ajellomycetaceae</taxon>
        <taxon>Histoplasma</taxon>
    </lineage>
</organism>
<proteinExistence type="predicted"/>
<accession>A0A8H7YV71</accession>
<protein>
    <submittedName>
        <fullName evidence="2">Uncharacterized protein</fullName>
    </submittedName>
</protein>
<dbReference type="Proteomes" id="UP000670092">
    <property type="component" value="Unassembled WGS sequence"/>
</dbReference>
<dbReference type="EMBL" id="JAEVHI010000002">
    <property type="protein sequence ID" value="KAG5299079.1"/>
    <property type="molecule type" value="Genomic_DNA"/>
</dbReference>
<feature type="transmembrane region" description="Helical" evidence="1">
    <location>
        <begin position="33"/>
        <end position="52"/>
    </location>
</feature>
<comment type="caution">
    <text evidence="2">The sequence shown here is derived from an EMBL/GenBank/DDBJ whole genome shotgun (WGS) entry which is preliminary data.</text>
</comment>
<sequence>MGLFVGFLIILFFHALSSLSCFIWAGWWSMYIYQWWFTPLLAVLPSSVIHCLSARCHPQASLS</sequence>
<keyword evidence="1" id="KW-1133">Transmembrane helix</keyword>
<keyword evidence="1" id="KW-0472">Membrane</keyword>
<reference evidence="2 3" key="1">
    <citation type="submission" date="2021-01" db="EMBL/GenBank/DDBJ databases">
        <title>Chromosome-level genome assembly of a human fungal pathogen reveals clustering of transcriptionally co-regulated genes.</title>
        <authorList>
            <person name="Voorhies M."/>
            <person name="Cohen S."/>
            <person name="Shea T.P."/>
            <person name="Petrus S."/>
            <person name="Munoz J.F."/>
            <person name="Poplawski S."/>
            <person name="Goldman W.E."/>
            <person name="Michael T."/>
            <person name="Cuomo C.A."/>
            <person name="Sil A."/>
            <person name="Beyhan S."/>
        </authorList>
    </citation>
    <scope>NUCLEOTIDE SEQUENCE [LARGE SCALE GENOMIC DNA]</scope>
    <source>
        <strain evidence="2 3">G184AR</strain>
    </source>
</reference>
<gene>
    <name evidence="2" type="ORF">I7I52_09265</name>
</gene>
<evidence type="ECO:0000256" key="1">
    <source>
        <dbReference type="SAM" id="Phobius"/>
    </source>
</evidence>
<evidence type="ECO:0000313" key="3">
    <source>
        <dbReference type="Proteomes" id="UP000670092"/>
    </source>
</evidence>
<evidence type="ECO:0000313" key="2">
    <source>
        <dbReference type="EMBL" id="KAG5299079.1"/>
    </source>
</evidence>